<keyword evidence="3" id="KW-1185">Reference proteome</keyword>
<proteinExistence type="predicted"/>
<dbReference type="Proteomes" id="UP000196573">
    <property type="component" value="Unassembled WGS sequence"/>
</dbReference>
<name>A0A1X7AN12_9GAMM</name>
<evidence type="ECO:0000313" key="3">
    <source>
        <dbReference type="Proteomes" id="UP000196573"/>
    </source>
</evidence>
<dbReference type="EMBL" id="FWPT01000008">
    <property type="protein sequence ID" value="SMA49684.1"/>
    <property type="molecule type" value="Genomic_DNA"/>
</dbReference>
<accession>A0A1X7AN12</accession>
<feature type="compositionally biased region" description="Basic residues" evidence="1">
    <location>
        <begin position="835"/>
        <end position="848"/>
    </location>
</feature>
<protein>
    <submittedName>
        <fullName evidence="2">Uncharacterized protein</fullName>
    </submittedName>
</protein>
<evidence type="ECO:0000313" key="2">
    <source>
        <dbReference type="EMBL" id="SMA49684.1"/>
    </source>
</evidence>
<sequence length="1267" mass="142734">MFSSGSLNNKQCDGWMGLQTLGRRGRSFLFFLLLMSVLNASARELGLRRCVTSMWYDSDKIIGLLEQFEDDRRSQGGESDDGEDEWMTVRAYEKPEMDFRSEVQMCSGSPCKNPMQEKSLDYVIDVNWGFMIPSTPKATPLNTPVPTPRPVSSSAYVMYPSPIAPLSDKREDFPFIASPLSVTQHRAEVGGPESVPPNNSPDMVSFESQASVSSDSLSPQVLPGVDRQGILFIRRLGQHESAENKSLLKSAYDKKRAAEMSMICNVMERSGDPSGYYYYLCCAFEGLEKTPDLVSLVKNREAGTSKSEKRENKKVIKFFSEIERQYERKMMKVGDLMHFVYKGRNIAAKIVGVGTSTVVFRFETFDGDDSDEEINSLNKLLPEFAFRRITFTNKMKSEVFWFHQLAQISFLNEHDVDILPVKIWTEEDAVSVFIAQPYLEEPERLEYYFQEISQDATRTRVNVNGADLSIEDFLTIVTNEIVSGIKKLSKINSDFTLGREGRTDTKVMEGFLDAKYPNYAVRRNSKTGRIELQYFDLFPAHLRLFERHPMDSNGHTQYEIFDTYFQRGDGEQPLISNGMVGAYKKKYVDYNNPEKMLMKLGASGVELIFDGVDYKEARDVLINRVVSPEMSHRMSLVEYIVGRINSAAKKYDVKSSITFEKIVDYWDRRVKTNMLLRLALNFLEEAQIMSWFELKEASQLMSSSTDEDALLAWAKRLYQDDEKFKAFMQAAHRGEIQPDPAIKLFQALVERYSTPMPEDDEQTFVKTLYPLLAERRINQRPIGVSELQWQEKQYLKQQALERAKQKPLAPPSLLEQHLSPELVFALQAEQQKQSFRIKRPAPGSRRKSGTPLGPPSTKKPRSQPAVTVQVVDKNPVIAISGATSKTHNVALTALASQIASVKKLTPDVPDGSLGLLITHGLRPFNNFITRPSFPQGMRRYDTGGLKHVSTAPYMVRKLGPETETFSRVVSEYGYSVFDVLGPVMSDIERKNEGFYTRQAILSALSGLPRGSQTSGDDGSESLIQPQDQSVIKTILVPMTVCKQFEQTIEAALKKYRNHEFIDQQDPQGEIEFLQKLAVSQDVKIVIENTDVSGAKTIYWLEAYKLTDGVWAALYDQVDSVRSEASISAAQFNKKNWIKLSRVVTAGQHPQDGLRAQWSMTGSSYKQEARAAKSTLPEVSWGNGTGRFYSPRTYVTSTIDGGLQFPASPVIISSASSFQTPSVTSIPSLTVSGGMVGEHTMNPSNNFWLPGGTIKAQNKSFLFPPPPH</sequence>
<dbReference type="AlphaFoldDB" id="A0A1X7AN12"/>
<organism evidence="2 3">
    <name type="scientific">Parendozoicomonas haliclonae</name>
    <dbReference type="NCBI Taxonomy" id="1960125"/>
    <lineage>
        <taxon>Bacteria</taxon>
        <taxon>Pseudomonadati</taxon>
        <taxon>Pseudomonadota</taxon>
        <taxon>Gammaproteobacteria</taxon>
        <taxon>Oceanospirillales</taxon>
        <taxon>Endozoicomonadaceae</taxon>
        <taxon>Parendozoicomonas</taxon>
    </lineage>
</organism>
<evidence type="ECO:0000256" key="1">
    <source>
        <dbReference type="SAM" id="MobiDB-lite"/>
    </source>
</evidence>
<reference evidence="2 3" key="1">
    <citation type="submission" date="2017-03" db="EMBL/GenBank/DDBJ databases">
        <authorList>
            <person name="Afonso C.L."/>
            <person name="Miller P.J."/>
            <person name="Scott M.A."/>
            <person name="Spackman E."/>
            <person name="Goraichik I."/>
            <person name="Dimitrov K.M."/>
            <person name="Suarez D.L."/>
            <person name="Swayne D.E."/>
        </authorList>
    </citation>
    <scope>NUCLEOTIDE SEQUENCE [LARGE SCALE GENOMIC DNA]</scope>
    <source>
        <strain evidence="2">SB41UT1</strain>
    </source>
</reference>
<feature type="region of interest" description="Disordered" evidence="1">
    <location>
        <begin position="834"/>
        <end position="866"/>
    </location>
</feature>
<gene>
    <name evidence="2" type="ORF">EHSB41UT_03466</name>
</gene>